<evidence type="ECO:0000313" key="2">
    <source>
        <dbReference type="Proteomes" id="UP001185092"/>
    </source>
</evidence>
<comment type="caution">
    <text evidence="1">The sequence shown here is derived from an EMBL/GenBank/DDBJ whole genome shotgun (WGS) entry which is preliminary data.</text>
</comment>
<dbReference type="RefSeq" id="WP_309937166.1">
    <property type="nucleotide sequence ID" value="NZ_AP025305.1"/>
</dbReference>
<dbReference type="Pfam" id="PF12836">
    <property type="entry name" value="HHH_3"/>
    <property type="match status" value="1"/>
</dbReference>
<evidence type="ECO:0000313" key="1">
    <source>
        <dbReference type="EMBL" id="MDR6237699.1"/>
    </source>
</evidence>
<keyword evidence="2" id="KW-1185">Reference proteome</keyword>
<protein>
    <submittedName>
        <fullName evidence="1">DNA uptake protein ComE-like DNA-binding protein</fullName>
    </submittedName>
</protein>
<dbReference type="GO" id="GO:0003677">
    <property type="term" value="F:DNA binding"/>
    <property type="evidence" value="ECO:0007669"/>
    <property type="project" value="UniProtKB-KW"/>
</dbReference>
<dbReference type="InterPro" id="IPR010994">
    <property type="entry name" value="RuvA_2-like"/>
</dbReference>
<sequence>MSLKKIKNYLEKEFDLTASQIRSISVLSFLLILLITGKSFYKIWQADISPVTEVQAKLLDSLSSAVPQKDFTEKSFNIFKFNPNTASEEDLVSLGFNKWTSKNIIKYRSKGGVFKIKKDLFKIYNIDSTLILTLYDSINLPENISQPKKSNYSKKIGPIKSQAIAKKLRKFNINKITDADKEDFKSIRPYIFDRMISFRNKLGGIVDKAQIKEIYGINNDEIDLLIKHASISSDFTPKKINIQNATFKQLIQHPYLNYEQTKAIFAAKKEDSILNFQILKAKIPSISLQLEPYISYE</sequence>
<proteinExistence type="predicted"/>
<dbReference type="AlphaFoldDB" id="A0AAE4BP86"/>
<keyword evidence="1" id="KW-0238">DNA-binding</keyword>
<name>A0AAE4BP86_9BACT</name>
<dbReference type="EMBL" id="JAVDQD010000001">
    <property type="protein sequence ID" value="MDR6237699.1"/>
    <property type="molecule type" value="Genomic_DNA"/>
</dbReference>
<reference evidence="1" key="1">
    <citation type="submission" date="2023-07" db="EMBL/GenBank/DDBJ databases">
        <title>Genomic Encyclopedia of Type Strains, Phase IV (KMG-IV): sequencing the most valuable type-strain genomes for metagenomic binning, comparative biology and taxonomic classification.</title>
        <authorList>
            <person name="Goeker M."/>
        </authorList>
    </citation>
    <scope>NUCLEOTIDE SEQUENCE</scope>
    <source>
        <strain evidence="1">DSM 26174</strain>
    </source>
</reference>
<dbReference type="Proteomes" id="UP001185092">
    <property type="component" value="Unassembled WGS sequence"/>
</dbReference>
<gene>
    <name evidence="1" type="ORF">HNQ88_000675</name>
</gene>
<accession>A0AAE4BP86</accession>
<dbReference type="SUPFAM" id="SSF47781">
    <property type="entry name" value="RuvA domain 2-like"/>
    <property type="match status" value="1"/>
</dbReference>
<organism evidence="1 2">
    <name type="scientific">Aureibacter tunicatorum</name>
    <dbReference type="NCBI Taxonomy" id="866807"/>
    <lineage>
        <taxon>Bacteria</taxon>
        <taxon>Pseudomonadati</taxon>
        <taxon>Bacteroidota</taxon>
        <taxon>Cytophagia</taxon>
        <taxon>Cytophagales</taxon>
        <taxon>Persicobacteraceae</taxon>
        <taxon>Aureibacter</taxon>
    </lineage>
</organism>